<keyword evidence="2" id="KW-1185">Reference proteome</keyword>
<dbReference type="PANTHER" id="PTHR34863:SF1">
    <property type="entry name" value="OTU DOMAIN-CONTAINING PROTEIN"/>
    <property type="match status" value="1"/>
</dbReference>
<accession>A0A317XE37</accession>
<dbReference type="OrthoDB" id="2564822at2759"/>
<gene>
    <name evidence="1" type="ORF">BCV70DRAFT_168291</name>
</gene>
<organism evidence="1 2">
    <name type="scientific">Testicularia cyperi</name>
    <dbReference type="NCBI Taxonomy" id="1882483"/>
    <lineage>
        <taxon>Eukaryota</taxon>
        <taxon>Fungi</taxon>
        <taxon>Dikarya</taxon>
        <taxon>Basidiomycota</taxon>
        <taxon>Ustilaginomycotina</taxon>
        <taxon>Ustilaginomycetes</taxon>
        <taxon>Ustilaginales</taxon>
        <taxon>Anthracoideaceae</taxon>
        <taxon>Testicularia</taxon>
    </lineage>
</organism>
<dbReference type="STRING" id="1882483.A0A317XE37"/>
<name>A0A317XE37_9BASI</name>
<dbReference type="AlphaFoldDB" id="A0A317XE37"/>
<reference evidence="1 2" key="1">
    <citation type="journal article" date="2018" name="Mol. Biol. Evol.">
        <title>Broad Genomic Sampling Reveals a Smut Pathogenic Ancestry of the Fungal Clade Ustilaginomycotina.</title>
        <authorList>
            <person name="Kijpornyongpan T."/>
            <person name="Mondo S.J."/>
            <person name="Barry K."/>
            <person name="Sandor L."/>
            <person name="Lee J."/>
            <person name="Lipzen A."/>
            <person name="Pangilinan J."/>
            <person name="LaButti K."/>
            <person name="Hainaut M."/>
            <person name="Henrissat B."/>
            <person name="Grigoriev I.V."/>
            <person name="Spatafora J.W."/>
            <person name="Aime M.C."/>
        </authorList>
    </citation>
    <scope>NUCLEOTIDE SEQUENCE [LARGE SCALE GENOMIC DNA]</scope>
    <source>
        <strain evidence="1 2">MCA 3645</strain>
    </source>
</reference>
<feature type="non-terminal residue" evidence="1">
    <location>
        <position position="260"/>
    </location>
</feature>
<proteinExistence type="predicted"/>
<sequence length="260" mass="28934">MNIKIHPRFKQPLLNILIAADIIILPSEYPEALIRGNQVISCSVFIRCLEKAGIDAVRVQGYGMKMFINTPHSGQDLGNPAHPLADLNTFDLGINYNDGNISLVTNRHDGIPGMRQYTILNPVSKGFGGVQMPVHYGSHTYQVKVYPRIVHQIKAQAGNHMLNKPKSVLVCRKRRATLLGHLEHMDKLRSSQLGGIRVEATVTSPTLSLAVANVSATPVLNLDQYFHPTEEAMIPYKLRQTMVGKPQYLKNVRDLLVKAE</sequence>
<dbReference type="PANTHER" id="PTHR34863">
    <property type="entry name" value="EXPRESSED PROTEIN"/>
    <property type="match status" value="1"/>
</dbReference>
<dbReference type="EMBL" id="KZ819275">
    <property type="protein sequence ID" value="PWY96814.1"/>
    <property type="molecule type" value="Genomic_DNA"/>
</dbReference>
<evidence type="ECO:0000313" key="1">
    <source>
        <dbReference type="EMBL" id="PWY96814.1"/>
    </source>
</evidence>
<protein>
    <submittedName>
        <fullName evidence="1">Uncharacterized protein</fullName>
    </submittedName>
</protein>
<evidence type="ECO:0000313" key="2">
    <source>
        <dbReference type="Proteomes" id="UP000246740"/>
    </source>
</evidence>
<dbReference type="Proteomes" id="UP000246740">
    <property type="component" value="Unassembled WGS sequence"/>
</dbReference>
<dbReference type="InParanoid" id="A0A317XE37"/>